<dbReference type="InterPro" id="IPR012336">
    <property type="entry name" value="Thioredoxin-like_fold"/>
</dbReference>
<dbReference type="PANTHER" id="PTHR15337">
    <property type="entry name" value="ANTERIOR GRADIENT PROTEIN-RELATED"/>
    <property type="match status" value="1"/>
</dbReference>
<dbReference type="CDD" id="cd02961">
    <property type="entry name" value="PDI_a_family"/>
    <property type="match status" value="1"/>
</dbReference>
<dbReference type="Gene3D" id="3.40.30.10">
    <property type="entry name" value="Glutaredoxin"/>
    <property type="match status" value="1"/>
</dbReference>
<dbReference type="Proteomes" id="UP001165653">
    <property type="component" value="Unassembled WGS sequence"/>
</dbReference>
<proteinExistence type="predicted"/>
<comment type="caution">
    <text evidence="3">The sequence shown here is derived from an EMBL/GenBank/DDBJ whole genome shotgun (WGS) entry which is preliminary data.</text>
</comment>
<sequence>MKAPLYHLIPLISLILPATLQARTWKEAGSGRTVEGDYVRTEGGQVLIRKAGGTTLKIALSKLSEEDQKFVSEQSAPKEEAVDKDVFKWETDFDLAKKRAKEEKKDILVDFTGSDWCGWCIRLKKEVFDQRAFQEYAKKHLIMVELDYPRKKKLPEKEAEQNKKLAEEYEIQGYPTILLLNSKGREVARTGYQEGGPEKYIEHVKELLK</sequence>
<dbReference type="InterPro" id="IPR051099">
    <property type="entry name" value="AGR/TXD"/>
</dbReference>
<dbReference type="InterPro" id="IPR036249">
    <property type="entry name" value="Thioredoxin-like_sf"/>
</dbReference>
<dbReference type="Pfam" id="PF03983">
    <property type="entry name" value="SHD1"/>
    <property type="match status" value="1"/>
</dbReference>
<dbReference type="EMBL" id="JAPDDR010000005">
    <property type="protein sequence ID" value="MCW1914192.1"/>
    <property type="molecule type" value="Genomic_DNA"/>
</dbReference>
<reference evidence="3" key="1">
    <citation type="submission" date="2022-10" db="EMBL/GenBank/DDBJ databases">
        <title>Luteolibacter sp. GHJ8, whole genome shotgun sequencing project.</title>
        <authorList>
            <person name="Zhao G."/>
            <person name="Shen L."/>
        </authorList>
    </citation>
    <scope>NUCLEOTIDE SEQUENCE</scope>
    <source>
        <strain evidence="3">GHJ8</strain>
    </source>
</reference>
<protein>
    <submittedName>
        <fullName evidence="3">Thioredoxin family protein</fullName>
    </submittedName>
</protein>
<name>A0ABT3G3F8_9BACT</name>
<evidence type="ECO:0000313" key="4">
    <source>
        <dbReference type="Proteomes" id="UP001165653"/>
    </source>
</evidence>
<dbReference type="InterPro" id="IPR013766">
    <property type="entry name" value="Thioredoxin_domain"/>
</dbReference>
<organism evidence="3 4">
    <name type="scientific">Luteolibacter rhizosphaerae</name>
    <dbReference type="NCBI Taxonomy" id="2989719"/>
    <lineage>
        <taxon>Bacteria</taxon>
        <taxon>Pseudomonadati</taxon>
        <taxon>Verrucomicrobiota</taxon>
        <taxon>Verrucomicrobiia</taxon>
        <taxon>Verrucomicrobiales</taxon>
        <taxon>Verrucomicrobiaceae</taxon>
        <taxon>Luteolibacter</taxon>
    </lineage>
</organism>
<dbReference type="Gene3D" id="2.30.30.700">
    <property type="entry name" value="SLA1 homology domain 1"/>
    <property type="match status" value="1"/>
</dbReference>
<dbReference type="SUPFAM" id="SSF52833">
    <property type="entry name" value="Thioredoxin-like"/>
    <property type="match status" value="1"/>
</dbReference>
<evidence type="ECO:0000313" key="3">
    <source>
        <dbReference type="EMBL" id="MCW1914192.1"/>
    </source>
</evidence>
<accession>A0ABT3G3F8</accession>
<dbReference type="Pfam" id="PF13098">
    <property type="entry name" value="Thioredoxin_2"/>
    <property type="match status" value="1"/>
</dbReference>
<evidence type="ECO:0000259" key="2">
    <source>
        <dbReference type="PROSITE" id="PS51352"/>
    </source>
</evidence>
<feature type="domain" description="Thioredoxin" evidence="2">
    <location>
        <begin position="70"/>
        <end position="209"/>
    </location>
</feature>
<dbReference type="PROSITE" id="PS51352">
    <property type="entry name" value="THIOREDOXIN_2"/>
    <property type="match status" value="1"/>
</dbReference>
<gene>
    <name evidence="3" type="ORF">OJ996_11440</name>
</gene>
<dbReference type="RefSeq" id="WP_264513714.1">
    <property type="nucleotide sequence ID" value="NZ_JAPDDR010000005.1"/>
</dbReference>
<dbReference type="InterPro" id="IPR007131">
    <property type="entry name" value="SHD1"/>
</dbReference>
<dbReference type="PANTHER" id="PTHR15337:SF11">
    <property type="entry name" value="THIOREDOXIN DOMAIN-CONTAINING PROTEIN"/>
    <property type="match status" value="1"/>
</dbReference>
<keyword evidence="1" id="KW-0732">Signal</keyword>
<evidence type="ECO:0000256" key="1">
    <source>
        <dbReference type="ARBA" id="ARBA00022729"/>
    </source>
</evidence>
<keyword evidence="4" id="KW-1185">Reference proteome</keyword>